<dbReference type="PROSITE" id="PS50043">
    <property type="entry name" value="HTH_LUXR_2"/>
    <property type="match status" value="1"/>
</dbReference>
<dbReference type="Proteomes" id="UP000275356">
    <property type="component" value="Unassembled WGS sequence"/>
</dbReference>
<dbReference type="PANTHER" id="PTHR44688:SF16">
    <property type="entry name" value="DNA-BINDING TRANSCRIPTIONAL ACTIVATOR DEVR_DOSR"/>
    <property type="match status" value="1"/>
</dbReference>
<evidence type="ECO:0000256" key="4">
    <source>
        <dbReference type="SAM" id="MobiDB-lite"/>
    </source>
</evidence>
<accession>A0A3N2D8S8</accession>
<dbReference type="InterPro" id="IPR000792">
    <property type="entry name" value="Tscrpt_reg_LuxR_C"/>
</dbReference>
<dbReference type="SMART" id="SM00421">
    <property type="entry name" value="HTH_LUXR"/>
    <property type="match status" value="1"/>
</dbReference>
<feature type="domain" description="HTH luxR-type" evidence="5">
    <location>
        <begin position="4"/>
        <end position="69"/>
    </location>
</feature>
<evidence type="ECO:0000256" key="3">
    <source>
        <dbReference type="ARBA" id="ARBA00023163"/>
    </source>
</evidence>
<evidence type="ECO:0000313" key="7">
    <source>
        <dbReference type="Proteomes" id="UP000275356"/>
    </source>
</evidence>
<dbReference type="AlphaFoldDB" id="A0A3N2D8S8"/>
<keyword evidence="7" id="KW-1185">Reference proteome</keyword>
<keyword evidence="3" id="KW-0804">Transcription</keyword>
<evidence type="ECO:0000259" key="5">
    <source>
        <dbReference type="PROSITE" id="PS50043"/>
    </source>
</evidence>
<dbReference type="Gene3D" id="1.10.10.10">
    <property type="entry name" value="Winged helix-like DNA-binding domain superfamily/Winged helix DNA-binding domain"/>
    <property type="match status" value="1"/>
</dbReference>
<dbReference type="InterPro" id="IPR036388">
    <property type="entry name" value="WH-like_DNA-bd_sf"/>
</dbReference>
<dbReference type="OrthoDB" id="46486at2"/>
<evidence type="ECO:0000256" key="1">
    <source>
        <dbReference type="ARBA" id="ARBA00023015"/>
    </source>
</evidence>
<reference evidence="6 7" key="1">
    <citation type="submission" date="2018-11" db="EMBL/GenBank/DDBJ databases">
        <title>Sequencing the genomes of 1000 actinobacteria strains.</title>
        <authorList>
            <person name="Klenk H.-P."/>
        </authorList>
    </citation>
    <scope>NUCLEOTIDE SEQUENCE [LARGE SCALE GENOMIC DNA]</scope>
    <source>
        <strain evidence="6 7">DSM 13521</strain>
    </source>
</reference>
<evidence type="ECO:0000313" key="6">
    <source>
        <dbReference type="EMBL" id="ROR95854.1"/>
    </source>
</evidence>
<keyword evidence="1" id="KW-0805">Transcription regulation</keyword>
<proteinExistence type="predicted"/>
<organism evidence="6 7">
    <name type="scientific">Salana multivorans</name>
    <dbReference type="NCBI Taxonomy" id="120377"/>
    <lineage>
        <taxon>Bacteria</taxon>
        <taxon>Bacillati</taxon>
        <taxon>Actinomycetota</taxon>
        <taxon>Actinomycetes</taxon>
        <taxon>Micrococcales</taxon>
        <taxon>Beutenbergiaceae</taxon>
        <taxon>Salana</taxon>
    </lineage>
</organism>
<dbReference type="InterPro" id="IPR016032">
    <property type="entry name" value="Sig_transdc_resp-reg_C-effctor"/>
</dbReference>
<sequence>MVREKLEGTVLTDRQLTVVRRAADGWTTAAIARAVGISPETVARDLAHAAERVGAKNRTHLVARLYELGILGARQARPSGEVKPIENARRRPTSSHATP</sequence>
<protein>
    <submittedName>
        <fullName evidence="6">Regulatory LuxR family protein</fullName>
    </submittedName>
</protein>
<comment type="caution">
    <text evidence="6">The sequence shown here is derived from an EMBL/GenBank/DDBJ whole genome shotgun (WGS) entry which is preliminary data.</text>
</comment>
<dbReference type="Pfam" id="PF00196">
    <property type="entry name" value="GerE"/>
    <property type="match status" value="1"/>
</dbReference>
<dbReference type="PANTHER" id="PTHR44688">
    <property type="entry name" value="DNA-BINDING TRANSCRIPTIONAL ACTIVATOR DEVR_DOSR"/>
    <property type="match status" value="1"/>
</dbReference>
<dbReference type="EMBL" id="RKHQ01000001">
    <property type="protein sequence ID" value="ROR95854.1"/>
    <property type="molecule type" value="Genomic_DNA"/>
</dbReference>
<dbReference type="CDD" id="cd06170">
    <property type="entry name" value="LuxR_C_like"/>
    <property type="match status" value="1"/>
</dbReference>
<name>A0A3N2D8S8_9MICO</name>
<dbReference type="GO" id="GO:0006355">
    <property type="term" value="P:regulation of DNA-templated transcription"/>
    <property type="evidence" value="ECO:0007669"/>
    <property type="project" value="InterPro"/>
</dbReference>
<dbReference type="RefSeq" id="WP_123738112.1">
    <property type="nucleotide sequence ID" value="NZ_RKHQ01000001.1"/>
</dbReference>
<feature type="region of interest" description="Disordered" evidence="4">
    <location>
        <begin position="77"/>
        <end position="99"/>
    </location>
</feature>
<dbReference type="SUPFAM" id="SSF46894">
    <property type="entry name" value="C-terminal effector domain of the bipartite response regulators"/>
    <property type="match status" value="1"/>
</dbReference>
<dbReference type="PROSITE" id="PS00622">
    <property type="entry name" value="HTH_LUXR_1"/>
    <property type="match status" value="1"/>
</dbReference>
<evidence type="ECO:0000256" key="2">
    <source>
        <dbReference type="ARBA" id="ARBA00023125"/>
    </source>
</evidence>
<keyword evidence="2" id="KW-0238">DNA-binding</keyword>
<gene>
    <name evidence="6" type="ORF">EDD28_0417</name>
</gene>
<dbReference type="GO" id="GO:0003677">
    <property type="term" value="F:DNA binding"/>
    <property type="evidence" value="ECO:0007669"/>
    <property type="project" value="UniProtKB-KW"/>
</dbReference>